<protein>
    <recommendedName>
        <fullName evidence="2">DUF2066 domain-containing protein</fullName>
    </recommendedName>
</protein>
<organism evidence="1">
    <name type="scientific">invertebrate metagenome</name>
    <dbReference type="NCBI Taxonomy" id="1711999"/>
    <lineage>
        <taxon>unclassified sequences</taxon>
        <taxon>metagenomes</taxon>
        <taxon>organismal metagenomes</taxon>
    </lineage>
</organism>
<dbReference type="InterPro" id="IPR018642">
    <property type="entry name" value="DUF2066"/>
</dbReference>
<gene>
    <name evidence="1" type="ORF">CI610_00304</name>
</gene>
<reference evidence="1" key="1">
    <citation type="journal article" date="2017" name="Appl. Environ. Microbiol.">
        <title>Molecular characterization of an Endozoicomonas-like organism causing infection in king scallop Pecten maximus L.</title>
        <authorList>
            <person name="Cano I."/>
            <person name="van Aerle R."/>
            <person name="Ross S."/>
            <person name="Verner-Jeffreys D.W."/>
            <person name="Paley R.K."/>
            <person name="Rimmer G."/>
            <person name="Ryder D."/>
            <person name="Hooper P."/>
            <person name="Stone D."/>
            <person name="Feist S.W."/>
        </authorList>
    </citation>
    <scope>NUCLEOTIDE SEQUENCE</scope>
</reference>
<accession>A0A2H9TBX8</accession>
<proteinExistence type="predicted"/>
<dbReference type="AlphaFoldDB" id="A0A2H9TBX8"/>
<evidence type="ECO:0000313" key="1">
    <source>
        <dbReference type="EMBL" id="PJE80707.1"/>
    </source>
</evidence>
<dbReference type="EMBL" id="NSIT01000008">
    <property type="protein sequence ID" value="PJE80707.1"/>
    <property type="molecule type" value="Genomic_DNA"/>
</dbReference>
<sequence>MVSNNSRYVFSQGKWRLFTCLLVVLTCVAHGASVQELYSDEVPVLSHDDAGRQQAMKIALEKVLVRVTGKEAVTDHPEIKKAMAEPAPYISGFSYHRKASEDGIEQQWLKISFDKISVDRLLTAAENAIWGASRPETMILLAISKDNERHIIHSGSTSPVVSSVHSYFHELSMPVFFPLMDVEDTRNISIADVWGLFGYQLMQSASRYKSDTVLAGRLYQKNGLYSGELSLFFRNQRYNAPPINNLDSAGLAKVAASLTGEVLSSYYAVASTATAEKQVIVIEGIQSLKSYAGMVGYLEKLNGISDVNVQSVIGDRVIVGVDFPGSLKKLEDAIALGKKLKLKTYPSGVDSVSSIPENALFPDKRLYYRWVGR</sequence>
<comment type="caution">
    <text evidence="1">The sequence shown here is derived from an EMBL/GenBank/DDBJ whole genome shotgun (WGS) entry which is preliminary data.</text>
</comment>
<evidence type="ECO:0008006" key="2">
    <source>
        <dbReference type="Google" id="ProtNLM"/>
    </source>
</evidence>
<dbReference type="Pfam" id="PF09839">
    <property type="entry name" value="DUF2066"/>
    <property type="match status" value="1"/>
</dbReference>
<name>A0A2H9TBX8_9ZZZZ</name>